<dbReference type="OrthoDB" id="10262935at2759"/>
<dbReference type="AlphaFoldDB" id="A0A1L0C003"/>
<feature type="domain" description="GHMP kinase C-terminal" evidence="14">
    <location>
        <begin position="320"/>
        <end position="385"/>
    </location>
</feature>
<dbReference type="Pfam" id="PF00288">
    <property type="entry name" value="GHMP_kinases_N"/>
    <property type="match status" value="1"/>
</dbReference>
<evidence type="ECO:0000256" key="4">
    <source>
        <dbReference type="ARBA" id="ARBA00022516"/>
    </source>
</evidence>
<reference evidence="15 16" key="1">
    <citation type="submission" date="2016-10" db="EMBL/GenBank/DDBJ databases">
        <authorList>
            <person name="de Groot N.N."/>
        </authorList>
    </citation>
    <scope>NUCLEOTIDE SEQUENCE [LARGE SCALE GENOMIC DNA]</scope>
    <source>
        <strain evidence="15 16">CBS 141442</strain>
    </source>
</reference>
<dbReference type="PANTHER" id="PTHR31814">
    <property type="match status" value="1"/>
</dbReference>
<dbReference type="GO" id="GO:0010142">
    <property type="term" value="P:farnesyl diphosphate biosynthetic process, mevalonate pathway"/>
    <property type="evidence" value="ECO:0007669"/>
    <property type="project" value="TreeGrafter"/>
</dbReference>
<dbReference type="Gene3D" id="3.30.230.10">
    <property type="match status" value="1"/>
</dbReference>
<evidence type="ECO:0000313" key="16">
    <source>
        <dbReference type="Proteomes" id="UP000182334"/>
    </source>
</evidence>
<evidence type="ECO:0000256" key="10">
    <source>
        <dbReference type="ARBA" id="ARBA00023098"/>
    </source>
</evidence>
<keyword evidence="8" id="KW-0067">ATP-binding</keyword>
<evidence type="ECO:0000256" key="9">
    <source>
        <dbReference type="ARBA" id="ARBA00022955"/>
    </source>
</evidence>
<dbReference type="InterPro" id="IPR014721">
    <property type="entry name" value="Ribsml_uS5_D2-typ_fold_subgr"/>
</dbReference>
<evidence type="ECO:0000313" key="15">
    <source>
        <dbReference type="EMBL" id="SGZ56905.1"/>
    </source>
</evidence>
<dbReference type="InterPro" id="IPR036554">
    <property type="entry name" value="GHMP_kinase_C_sf"/>
</dbReference>
<evidence type="ECO:0000259" key="13">
    <source>
        <dbReference type="Pfam" id="PF00288"/>
    </source>
</evidence>
<dbReference type="STRING" id="45354.A0A1L0C003"/>
<dbReference type="GO" id="GO:0006696">
    <property type="term" value="P:ergosterol biosynthetic process"/>
    <property type="evidence" value="ECO:0007669"/>
    <property type="project" value="TreeGrafter"/>
</dbReference>
<sequence length="417" mass="45227">MAKAYSAPGKALIAGGYLVLDPAYNAYVTALSSRMHAHVEESSTRPFSSITVQSPQFDGQWDFVIHDSTIANVSETHGRKNPFLQATIKTVLNYFQPSEKFNLSITLYSDPGYHTQEKTQAKTSSNGRRTFLFHSKPIDQVAKTGMGLSAGLVSVVTGALVGHFTKQPVDQNRQIIHNIAQIAHCEAQGKIGSGFDVAAAVYGSIIYRRFTPETIDDVLGKQLSAELCAEIKRIVDSDWHFNHTQCSLPQGIRLLMGDVNGGSETPKLVSKVLAWRRASPDSAEVYAELDLANASFVSALTSLQSSIVSKEALEPVMDALRRIRKGLQKLTASSGADIEPKEQTSLLDLCEKLPGCLGGVVPGAGGYDAICLLVEESKIGELKRASAKDAAFANVTWLDLSEEAFGLQEEPVEDYDF</sequence>
<dbReference type="Gene3D" id="3.30.70.890">
    <property type="entry name" value="GHMP kinase, C-terminal domain"/>
    <property type="match status" value="1"/>
</dbReference>
<dbReference type="InterPro" id="IPR013750">
    <property type="entry name" value="GHMP_kinase_C_dom"/>
</dbReference>
<dbReference type="InterPro" id="IPR006204">
    <property type="entry name" value="GHMP_kinase_N_dom"/>
</dbReference>
<keyword evidence="16" id="KW-1185">Reference proteome</keyword>
<protein>
    <recommendedName>
        <fullName evidence="3">phosphomevalonate kinase</fullName>
        <ecNumber evidence="3">2.7.4.2</ecNumber>
    </recommendedName>
</protein>
<dbReference type="EMBL" id="LT635761">
    <property type="protein sequence ID" value="SGZ56905.1"/>
    <property type="molecule type" value="Genomic_DNA"/>
</dbReference>
<keyword evidence="4" id="KW-0444">Lipid biosynthesis</keyword>
<evidence type="ECO:0000256" key="6">
    <source>
        <dbReference type="ARBA" id="ARBA00022741"/>
    </source>
</evidence>
<dbReference type="GO" id="GO:0004631">
    <property type="term" value="F:phosphomevalonate kinase activity"/>
    <property type="evidence" value="ECO:0007669"/>
    <property type="project" value="UniProtKB-EC"/>
</dbReference>
<dbReference type="Pfam" id="PF08544">
    <property type="entry name" value="GHMP_kinases_C"/>
    <property type="match status" value="1"/>
</dbReference>
<dbReference type="InterPro" id="IPR020568">
    <property type="entry name" value="Ribosomal_Su5_D2-typ_SF"/>
</dbReference>
<dbReference type="EC" id="2.7.4.2" evidence="3"/>
<dbReference type="PIRSF" id="PIRSF017288">
    <property type="entry name" value="PMK_GHMP_euk"/>
    <property type="match status" value="1"/>
</dbReference>
<dbReference type="SUPFAM" id="SSF54211">
    <property type="entry name" value="Ribosomal protein S5 domain 2-like"/>
    <property type="match status" value="1"/>
</dbReference>
<evidence type="ECO:0000256" key="3">
    <source>
        <dbReference type="ARBA" id="ARBA00012958"/>
    </source>
</evidence>
<evidence type="ECO:0000256" key="5">
    <source>
        <dbReference type="ARBA" id="ARBA00022679"/>
    </source>
</evidence>
<evidence type="ECO:0000256" key="11">
    <source>
        <dbReference type="ARBA" id="ARBA00023221"/>
    </source>
</evidence>
<dbReference type="UniPathway" id="UPA00057">
    <property type="reaction ID" value="UER00099"/>
</dbReference>
<keyword evidence="7" id="KW-0418">Kinase</keyword>
<evidence type="ECO:0000259" key="14">
    <source>
        <dbReference type="Pfam" id="PF08544"/>
    </source>
</evidence>
<organism evidence="15 16">
    <name type="scientific">Sungouiella intermedia</name>
    <dbReference type="NCBI Taxonomy" id="45354"/>
    <lineage>
        <taxon>Eukaryota</taxon>
        <taxon>Fungi</taxon>
        <taxon>Dikarya</taxon>
        <taxon>Ascomycota</taxon>
        <taxon>Saccharomycotina</taxon>
        <taxon>Pichiomycetes</taxon>
        <taxon>Metschnikowiaceae</taxon>
        <taxon>Sungouiella</taxon>
    </lineage>
</organism>
<accession>A0A1L0C003</accession>
<dbReference type="InterPro" id="IPR016005">
    <property type="entry name" value="Erg8"/>
</dbReference>
<gene>
    <name evidence="15" type="ORF">SAMEA4029010_CIC11G00000000667</name>
</gene>
<comment type="similarity">
    <text evidence="2">Belongs to the GHMP kinase family. Mevalonate kinase subfamily.</text>
</comment>
<evidence type="ECO:0000256" key="12">
    <source>
        <dbReference type="ARBA" id="ARBA00029326"/>
    </source>
</evidence>
<dbReference type="SUPFAM" id="SSF55060">
    <property type="entry name" value="GHMP Kinase, C-terminal domain"/>
    <property type="match status" value="1"/>
</dbReference>
<keyword evidence="10" id="KW-0443">Lipid metabolism</keyword>
<evidence type="ECO:0000256" key="7">
    <source>
        <dbReference type="ARBA" id="ARBA00022777"/>
    </source>
</evidence>
<keyword evidence="5" id="KW-0808">Transferase</keyword>
<proteinExistence type="inferred from homology"/>
<comment type="pathway">
    <text evidence="1">Isoprenoid biosynthesis; isopentenyl diphosphate biosynthesis via mevalonate pathway; isopentenyl diphosphate from (R)-mevalonate: step 2/3.</text>
</comment>
<evidence type="ECO:0000256" key="1">
    <source>
        <dbReference type="ARBA" id="ARBA00005017"/>
    </source>
</evidence>
<evidence type="ECO:0000256" key="8">
    <source>
        <dbReference type="ARBA" id="ARBA00022840"/>
    </source>
</evidence>
<keyword evidence="11" id="KW-0753">Steroid metabolism</keyword>
<dbReference type="GO" id="GO:0019287">
    <property type="term" value="P:isopentenyl diphosphate biosynthetic process, mevalonate pathway"/>
    <property type="evidence" value="ECO:0007669"/>
    <property type="project" value="UniProtKB-UniPathway"/>
</dbReference>
<dbReference type="GO" id="GO:0005524">
    <property type="term" value="F:ATP binding"/>
    <property type="evidence" value="ECO:0007669"/>
    <property type="project" value="UniProtKB-KW"/>
</dbReference>
<keyword evidence="9" id="KW-0752">Steroid biosynthesis</keyword>
<dbReference type="InterPro" id="IPR035102">
    <property type="entry name" value="Phosphomevalonate_kinase"/>
</dbReference>
<dbReference type="GO" id="GO:0005777">
    <property type="term" value="C:peroxisome"/>
    <property type="evidence" value="ECO:0007669"/>
    <property type="project" value="TreeGrafter"/>
</dbReference>
<evidence type="ECO:0000256" key="2">
    <source>
        <dbReference type="ARBA" id="ARBA00006495"/>
    </source>
</evidence>
<comment type="catalytic activity">
    <reaction evidence="12">
        <text>(R)-5-phosphomevalonate + ATP = (R)-5-diphosphomevalonate + ADP</text>
        <dbReference type="Rhea" id="RHEA:16341"/>
        <dbReference type="ChEBI" id="CHEBI:30616"/>
        <dbReference type="ChEBI" id="CHEBI:57557"/>
        <dbReference type="ChEBI" id="CHEBI:58146"/>
        <dbReference type="ChEBI" id="CHEBI:456216"/>
        <dbReference type="EC" id="2.7.4.2"/>
    </reaction>
    <physiologicalReaction direction="left-to-right" evidence="12">
        <dbReference type="Rhea" id="RHEA:16342"/>
    </physiologicalReaction>
</comment>
<dbReference type="PANTHER" id="PTHR31814:SF2">
    <property type="entry name" value="PHOSPHOMEVALONATE KINASE"/>
    <property type="match status" value="1"/>
</dbReference>
<keyword evidence="6" id="KW-0547">Nucleotide-binding</keyword>
<name>A0A1L0C003_9ASCO</name>
<dbReference type="Proteomes" id="UP000182334">
    <property type="component" value="Chromosome VI"/>
</dbReference>
<feature type="domain" description="GHMP kinase N-terminal" evidence="13">
    <location>
        <begin position="142"/>
        <end position="203"/>
    </location>
</feature>